<dbReference type="AlphaFoldDB" id="A0A1V1NYZ9"/>
<protein>
    <submittedName>
        <fullName evidence="2">ATPase</fullName>
    </submittedName>
</protein>
<name>A0A1V1NYZ9_9BACT</name>
<comment type="caution">
    <text evidence="2">The sequence shown here is derived from an EMBL/GenBank/DDBJ whole genome shotgun (WGS) entry which is preliminary data.</text>
</comment>
<gene>
    <name evidence="2" type="ORF">OMM_04950</name>
</gene>
<reference evidence="3" key="1">
    <citation type="submission" date="2012-11" db="EMBL/GenBank/DDBJ databases">
        <authorList>
            <person name="Lucero-Rivera Y.E."/>
            <person name="Tovar-Ramirez D."/>
        </authorList>
    </citation>
    <scope>NUCLEOTIDE SEQUENCE [LARGE SCALE GENOMIC DNA]</scope>
    <source>
        <strain evidence="3">Araruama</strain>
    </source>
</reference>
<dbReference type="InterPro" id="IPR004256">
    <property type="entry name" value="DUF234"/>
</dbReference>
<dbReference type="SUPFAM" id="SSF52540">
    <property type="entry name" value="P-loop containing nucleoside triphosphate hydrolases"/>
    <property type="match status" value="1"/>
</dbReference>
<dbReference type="Pfam" id="PF03008">
    <property type="entry name" value="DUF234"/>
    <property type="match status" value="1"/>
</dbReference>
<evidence type="ECO:0000313" key="3">
    <source>
        <dbReference type="Proteomes" id="UP000189670"/>
    </source>
</evidence>
<dbReference type="EMBL" id="ATBP01001214">
    <property type="protein sequence ID" value="ETR67783.1"/>
    <property type="molecule type" value="Genomic_DNA"/>
</dbReference>
<evidence type="ECO:0000313" key="2">
    <source>
        <dbReference type="EMBL" id="ETR67783.1"/>
    </source>
</evidence>
<dbReference type="PANTHER" id="PTHR34704:SF1">
    <property type="entry name" value="ATPASE"/>
    <property type="match status" value="1"/>
</dbReference>
<dbReference type="PANTHER" id="PTHR34704">
    <property type="entry name" value="ATPASE"/>
    <property type="match status" value="1"/>
</dbReference>
<dbReference type="InterPro" id="IPR027417">
    <property type="entry name" value="P-loop_NTPase"/>
</dbReference>
<organism evidence="2 3">
    <name type="scientific">Candidatus Magnetoglobus multicellularis str. Araruama</name>
    <dbReference type="NCBI Taxonomy" id="890399"/>
    <lineage>
        <taxon>Bacteria</taxon>
        <taxon>Pseudomonadati</taxon>
        <taxon>Thermodesulfobacteriota</taxon>
        <taxon>Desulfobacteria</taxon>
        <taxon>Desulfobacterales</taxon>
        <taxon>Desulfobacteraceae</taxon>
        <taxon>Candidatus Magnetoglobus</taxon>
    </lineage>
</organism>
<proteinExistence type="predicted"/>
<dbReference type="Proteomes" id="UP000189670">
    <property type="component" value="Unassembled WGS sequence"/>
</dbReference>
<feature type="domain" description="DUF234" evidence="1">
    <location>
        <begin position="180"/>
        <end position="271"/>
    </location>
</feature>
<evidence type="ECO:0000259" key="1">
    <source>
        <dbReference type="Pfam" id="PF03008"/>
    </source>
</evidence>
<accession>A0A1V1NYZ9</accession>
<sequence length="328" mass="38665">MFGLMKKIFTEYKEPLYGRLTGQINLKPFSPIIEKEILDDLGIYTPENLLKFHIIFGGIPRYYDLLSDRIHSIRTPMDAIKQLIVSPYSLLKDEGKAVLMEEFGKKFMVYFSILQAISSGYHTRNQISGALGLNCNQLSPYLNSLEKHHELIERRTPIFSNKAQSKTSTFYIRDNFLSFWFRYLHKYSRLLEIEAYDRLNKIIINDFNVYEGTGFESLVTKLLIDLNGHSNWQFSFDDIGRYWDRKNREIDIIFINHTEKYIFFGECKINGNRVNSNMWQTLSKKSHHILQKFKDYEAVYGAFVVKNIEKALQKGWIYSLDDLLQLTH</sequence>